<evidence type="ECO:0000313" key="4">
    <source>
        <dbReference type="Proteomes" id="UP000502248"/>
    </source>
</evidence>
<dbReference type="Proteomes" id="UP000502248">
    <property type="component" value="Chromosome"/>
</dbReference>
<dbReference type="PROSITE" id="PS51257">
    <property type="entry name" value="PROKAR_LIPOPROTEIN"/>
    <property type="match status" value="1"/>
</dbReference>
<name>A0A7Z2VP96_9BACL</name>
<reference evidence="3 4" key="1">
    <citation type="submission" date="2020-04" db="EMBL/GenBank/DDBJ databases">
        <title>Genome sequencing of novel species.</title>
        <authorList>
            <person name="Heo J."/>
            <person name="Kim S.-J."/>
            <person name="Kim J.-S."/>
            <person name="Hong S.-B."/>
            <person name="Kwon S.-W."/>
        </authorList>
    </citation>
    <scope>NUCLEOTIDE SEQUENCE [LARGE SCALE GENOMIC DNA]</scope>
    <source>
        <strain evidence="3 4">MFER-1</strain>
    </source>
</reference>
<dbReference type="EMBL" id="CP051680">
    <property type="protein sequence ID" value="QJD86656.1"/>
    <property type="molecule type" value="Genomic_DNA"/>
</dbReference>
<dbReference type="PANTHER" id="PTHR43208:SF1">
    <property type="entry name" value="ABC TRANSPORTER SUBSTRATE-BINDING PROTEIN"/>
    <property type="match status" value="1"/>
</dbReference>
<dbReference type="AlphaFoldDB" id="A0A7Z2VP96"/>
<keyword evidence="1" id="KW-0732">Signal</keyword>
<evidence type="ECO:0000313" key="3">
    <source>
        <dbReference type="EMBL" id="QJD86656.1"/>
    </source>
</evidence>
<dbReference type="CDD" id="cd19963">
    <property type="entry name" value="PBP1_BMP-like"/>
    <property type="match status" value="1"/>
</dbReference>
<dbReference type="InterPro" id="IPR003760">
    <property type="entry name" value="PnrA-like"/>
</dbReference>
<gene>
    <name evidence="3" type="ORF">HH215_28105</name>
</gene>
<evidence type="ECO:0000259" key="2">
    <source>
        <dbReference type="Pfam" id="PF02608"/>
    </source>
</evidence>
<protein>
    <submittedName>
        <fullName evidence="3">BMP family ABC transporter substrate-binding protein</fullName>
    </submittedName>
</protein>
<dbReference type="RefSeq" id="WP_169282905.1">
    <property type="nucleotide sequence ID" value="NZ_CP051680.1"/>
</dbReference>
<dbReference type="Pfam" id="PF02608">
    <property type="entry name" value="Bmp"/>
    <property type="match status" value="1"/>
</dbReference>
<dbReference type="InterPro" id="IPR052910">
    <property type="entry name" value="ABC-Purine-Binding"/>
</dbReference>
<dbReference type="GO" id="GO:0005886">
    <property type="term" value="C:plasma membrane"/>
    <property type="evidence" value="ECO:0007669"/>
    <property type="project" value="InterPro"/>
</dbReference>
<proteinExistence type="predicted"/>
<sequence>MRNGIRTFGGILVLLMVITSLIGCGAANEQSSETTGASVTGSGAAGDIPRIAFIYVGTVGDEGWTYEHDRGRKYLEEKLGTKIDYVESVPESADAERVLTELAQNHDIIFATSFGHMDYTYNVSLKFPKVKFLHAAGYKSGENMGNYFARNWDGSYLAGIAAGKVTKSNVIGYLASFPIPQLVYNINAFALGAQSVNPDVKVKVVWNNSWYDPTNERQASTSLADEGADVLVSYPDSPATIKVAEERGVWGVGNSTEMASYAPNAYLTNPIWNWGVYYEKVVKEIMDGTWKGGSYLGGLEDGMVDLAAYGSKVPEDVKSLVNEKKALMQKDELNVFVGPVTDTEGNVKIKEGESMKDEDIMQMMWFVKGVEGTLPK</sequence>
<feature type="domain" description="ABC transporter substrate-binding protein PnrA-like" evidence="2">
    <location>
        <begin position="49"/>
        <end position="322"/>
    </location>
</feature>
<organism evidence="3 4">
    <name type="scientific">Cohnella herbarum</name>
    <dbReference type="NCBI Taxonomy" id="2728023"/>
    <lineage>
        <taxon>Bacteria</taxon>
        <taxon>Bacillati</taxon>
        <taxon>Bacillota</taxon>
        <taxon>Bacilli</taxon>
        <taxon>Bacillales</taxon>
        <taxon>Paenibacillaceae</taxon>
        <taxon>Cohnella</taxon>
    </lineage>
</organism>
<evidence type="ECO:0000256" key="1">
    <source>
        <dbReference type="ARBA" id="ARBA00022729"/>
    </source>
</evidence>
<dbReference type="PANTHER" id="PTHR43208">
    <property type="entry name" value="ABC TRANSPORTER SUBSTRATE-BINDING PROTEIN"/>
    <property type="match status" value="1"/>
</dbReference>
<accession>A0A7Z2VP96</accession>
<keyword evidence="4" id="KW-1185">Reference proteome</keyword>
<dbReference type="KEGG" id="cheb:HH215_28105"/>
<dbReference type="Gene3D" id="3.40.50.2300">
    <property type="match status" value="2"/>
</dbReference>